<dbReference type="InterPro" id="IPR050171">
    <property type="entry name" value="MFS_Transporters"/>
</dbReference>
<evidence type="ECO:0000256" key="3">
    <source>
        <dbReference type="ARBA" id="ARBA00022475"/>
    </source>
</evidence>
<feature type="transmembrane region" description="Helical" evidence="7">
    <location>
        <begin position="363"/>
        <end position="382"/>
    </location>
</feature>
<evidence type="ECO:0000259" key="8">
    <source>
        <dbReference type="PROSITE" id="PS50850"/>
    </source>
</evidence>
<sequence length="427" mass="46740">MLFRGGIFIKTFKAIKKLDIYGGLPPTIYILAIVRVVNAMGNFVYPFLTLFLTEHIGLSDKDAGTYFMFSAFAQAAGSIIGGKLTDHFGRKKLFITFQGFAACCFAPCAFLGNSRLIPILLITSGFFMSAAQPANSAMMTDLTNKDNRKSAFSLLYLGINVGFSIGPMIAGFLYRNYTSLIFLGNTVSIIISLIILTIFIEDTMPSKEEMEESKASADDEAAEDSSVFNAFLKRPSLMFFMVGKTINAFVYSTIGFVIPLQITRTFGSGVGSKYFGFVMATNGITIIILTTLIIKITMKIPPVLNIALAGVFYAVGFGMLGFVNSFPLYILSAVLYTIGEILEATNAGVYIANHSPMNHRGRFNAVIPLITGVGASVGPYVFGRFIGAYGTQKLWIMCFILLMISSIFMKWLRGFEIKQESKSLIKA</sequence>
<protein>
    <submittedName>
        <fullName evidence="9">MFS transporter</fullName>
    </submittedName>
</protein>
<evidence type="ECO:0000313" key="10">
    <source>
        <dbReference type="Proteomes" id="UP001623661"/>
    </source>
</evidence>
<dbReference type="EMBL" id="JBJHZY010000003">
    <property type="protein sequence ID" value="MFL0269442.1"/>
    <property type="molecule type" value="Genomic_DNA"/>
</dbReference>
<dbReference type="Proteomes" id="UP001623661">
    <property type="component" value="Unassembled WGS sequence"/>
</dbReference>
<feature type="transmembrane region" description="Helical" evidence="7">
    <location>
        <begin position="180"/>
        <end position="200"/>
    </location>
</feature>
<evidence type="ECO:0000313" key="9">
    <source>
        <dbReference type="EMBL" id="MFL0269442.1"/>
    </source>
</evidence>
<feature type="transmembrane region" description="Helical" evidence="7">
    <location>
        <begin position="116"/>
        <end position="134"/>
    </location>
</feature>
<dbReference type="SUPFAM" id="SSF103473">
    <property type="entry name" value="MFS general substrate transporter"/>
    <property type="match status" value="1"/>
</dbReference>
<feature type="transmembrane region" description="Helical" evidence="7">
    <location>
        <begin position="303"/>
        <end position="323"/>
    </location>
</feature>
<gene>
    <name evidence="9" type="ORF">ACJDUH_15235</name>
</gene>
<proteinExistence type="predicted"/>
<keyword evidence="10" id="KW-1185">Reference proteome</keyword>
<feature type="transmembrane region" description="Helical" evidence="7">
    <location>
        <begin position="394"/>
        <end position="412"/>
    </location>
</feature>
<reference evidence="9 10" key="1">
    <citation type="submission" date="2024-11" db="EMBL/GenBank/DDBJ databases">
        <authorList>
            <person name="Heng Y.C."/>
            <person name="Lim A.C.H."/>
            <person name="Lee J.K.Y."/>
            <person name="Kittelmann S."/>
        </authorList>
    </citation>
    <scope>NUCLEOTIDE SEQUENCE [LARGE SCALE GENOMIC DNA]</scope>
    <source>
        <strain evidence="9 10">WILCCON 0202</strain>
    </source>
</reference>
<feature type="transmembrane region" description="Helical" evidence="7">
    <location>
        <begin position="274"/>
        <end position="294"/>
    </location>
</feature>
<feature type="transmembrane region" description="Helical" evidence="7">
    <location>
        <begin position="93"/>
        <end position="110"/>
    </location>
</feature>
<evidence type="ECO:0000256" key="6">
    <source>
        <dbReference type="ARBA" id="ARBA00023136"/>
    </source>
</evidence>
<comment type="caution">
    <text evidence="9">The sequence shown here is derived from an EMBL/GenBank/DDBJ whole genome shotgun (WGS) entry which is preliminary data.</text>
</comment>
<keyword evidence="2" id="KW-0813">Transport</keyword>
<feature type="transmembrane region" description="Helical" evidence="7">
    <location>
        <begin position="329"/>
        <end position="351"/>
    </location>
</feature>
<comment type="subcellular location">
    <subcellularLocation>
        <location evidence="1">Cell membrane</location>
        <topology evidence="1">Multi-pass membrane protein</topology>
    </subcellularLocation>
</comment>
<evidence type="ECO:0000256" key="2">
    <source>
        <dbReference type="ARBA" id="ARBA00022448"/>
    </source>
</evidence>
<dbReference type="Pfam" id="PF07690">
    <property type="entry name" value="MFS_1"/>
    <property type="match status" value="1"/>
</dbReference>
<keyword evidence="5 7" id="KW-1133">Transmembrane helix</keyword>
<evidence type="ECO:0000256" key="7">
    <source>
        <dbReference type="SAM" id="Phobius"/>
    </source>
</evidence>
<dbReference type="PROSITE" id="PS50850">
    <property type="entry name" value="MFS"/>
    <property type="match status" value="1"/>
</dbReference>
<feature type="transmembrane region" description="Helical" evidence="7">
    <location>
        <begin position="154"/>
        <end position="174"/>
    </location>
</feature>
<dbReference type="RefSeq" id="WP_406766065.1">
    <property type="nucleotide sequence ID" value="NZ_JBJHZY010000003.1"/>
</dbReference>
<accession>A0ABW8TUY4</accession>
<dbReference type="PANTHER" id="PTHR23517">
    <property type="entry name" value="RESISTANCE PROTEIN MDTM, PUTATIVE-RELATED-RELATED"/>
    <property type="match status" value="1"/>
</dbReference>
<feature type="transmembrane region" description="Helical" evidence="7">
    <location>
        <begin position="237"/>
        <end position="262"/>
    </location>
</feature>
<feature type="transmembrane region" description="Helical" evidence="7">
    <location>
        <begin position="63"/>
        <end position="81"/>
    </location>
</feature>
<feature type="domain" description="Major facilitator superfamily (MFS) profile" evidence="8">
    <location>
        <begin position="27"/>
        <end position="422"/>
    </location>
</feature>
<keyword evidence="3" id="KW-1003">Cell membrane</keyword>
<keyword evidence="6 7" id="KW-0472">Membrane</keyword>
<dbReference type="InterPro" id="IPR036259">
    <property type="entry name" value="MFS_trans_sf"/>
</dbReference>
<keyword evidence="4 7" id="KW-0812">Transmembrane</keyword>
<organism evidence="9 10">
    <name type="scientific">Candidatus Clostridium radicumherbarum</name>
    <dbReference type="NCBI Taxonomy" id="3381662"/>
    <lineage>
        <taxon>Bacteria</taxon>
        <taxon>Bacillati</taxon>
        <taxon>Bacillota</taxon>
        <taxon>Clostridia</taxon>
        <taxon>Eubacteriales</taxon>
        <taxon>Clostridiaceae</taxon>
        <taxon>Clostridium</taxon>
    </lineage>
</organism>
<dbReference type="Gene3D" id="1.20.1250.20">
    <property type="entry name" value="MFS general substrate transporter like domains"/>
    <property type="match status" value="1"/>
</dbReference>
<dbReference type="InterPro" id="IPR011701">
    <property type="entry name" value="MFS"/>
</dbReference>
<feature type="transmembrane region" description="Helical" evidence="7">
    <location>
        <begin position="20"/>
        <end position="43"/>
    </location>
</feature>
<dbReference type="InterPro" id="IPR020846">
    <property type="entry name" value="MFS_dom"/>
</dbReference>
<evidence type="ECO:0000256" key="1">
    <source>
        <dbReference type="ARBA" id="ARBA00004651"/>
    </source>
</evidence>
<evidence type="ECO:0000256" key="4">
    <source>
        <dbReference type="ARBA" id="ARBA00022692"/>
    </source>
</evidence>
<name>A0ABW8TUY4_9CLOT</name>
<evidence type="ECO:0000256" key="5">
    <source>
        <dbReference type="ARBA" id="ARBA00022989"/>
    </source>
</evidence>